<proteinExistence type="predicted"/>
<sequence length="195" mass="20927">MDIERARRSIKGGQSSLFFLSVVHPPESVFAGHNLQPGFRSAPGHVWNPPANGPHRGAPHHLAGAEQRHPPRPQNHDHYMQQQHKKAATSHHAAKPAAHKDPKHAANLSKFNALFPPTHHAAHAGSGRPRAHEAPARMTSRPDTHRSARPVAHGHAASSSHGGHHPPGRPRSPSPHSPKSHSSPNPAPKKHGKGG</sequence>
<accession>A0A9P6CRF7</accession>
<feature type="compositionally biased region" description="Basic residues" evidence="1">
    <location>
        <begin position="83"/>
        <end position="94"/>
    </location>
</feature>
<comment type="caution">
    <text evidence="2">The sequence shown here is derived from an EMBL/GenBank/DDBJ whole genome shotgun (WGS) entry which is preliminary data.</text>
</comment>
<gene>
    <name evidence="2" type="ORF">BDN70DRAFT_189426</name>
</gene>
<feature type="region of interest" description="Disordered" evidence="1">
    <location>
        <begin position="41"/>
        <end position="104"/>
    </location>
</feature>
<feature type="compositionally biased region" description="Basic and acidic residues" evidence="1">
    <location>
        <begin position="130"/>
        <end position="146"/>
    </location>
</feature>
<evidence type="ECO:0000256" key="1">
    <source>
        <dbReference type="SAM" id="MobiDB-lite"/>
    </source>
</evidence>
<feature type="region of interest" description="Disordered" evidence="1">
    <location>
        <begin position="117"/>
        <end position="195"/>
    </location>
</feature>
<reference evidence="2" key="1">
    <citation type="submission" date="2020-11" db="EMBL/GenBank/DDBJ databases">
        <authorList>
            <consortium name="DOE Joint Genome Institute"/>
            <person name="Ahrendt S."/>
            <person name="Riley R."/>
            <person name="Andreopoulos W."/>
            <person name="Labutti K."/>
            <person name="Pangilinan J."/>
            <person name="Ruiz-Duenas F.J."/>
            <person name="Barrasa J.M."/>
            <person name="Sanchez-Garcia M."/>
            <person name="Camarero S."/>
            <person name="Miyauchi S."/>
            <person name="Serrano A."/>
            <person name="Linde D."/>
            <person name="Babiker R."/>
            <person name="Drula E."/>
            <person name="Ayuso-Fernandez I."/>
            <person name="Pacheco R."/>
            <person name="Padilla G."/>
            <person name="Ferreira P."/>
            <person name="Barriuso J."/>
            <person name="Kellner H."/>
            <person name="Castanera R."/>
            <person name="Alfaro M."/>
            <person name="Ramirez L."/>
            <person name="Pisabarro A.G."/>
            <person name="Kuo A."/>
            <person name="Tritt A."/>
            <person name="Lipzen A."/>
            <person name="He G."/>
            <person name="Yan M."/>
            <person name="Ng V."/>
            <person name="Cullen D."/>
            <person name="Martin F."/>
            <person name="Rosso M.-N."/>
            <person name="Henrissat B."/>
            <person name="Hibbett D."/>
            <person name="Martinez A.T."/>
            <person name="Grigoriev I.V."/>
        </authorList>
    </citation>
    <scope>NUCLEOTIDE SEQUENCE</scope>
    <source>
        <strain evidence="2">CIRM-BRFM 674</strain>
    </source>
</reference>
<protein>
    <submittedName>
        <fullName evidence="2">Uncharacterized protein</fullName>
    </submittedName>
</protein>
<dbReference type="Proteomes" id="UP000807469">
    <property type="component" value="Unassembled WGS sequence"/>
</dbReference>
<dbReference type="EMBL" id="MU155305">
    <property type="protein sequence ID" value="KAF9476152.1"/>
    <property type="molecule type" value="Genomic_DNA"/>
</dbReference>
<evidence type="ECO:0000313" key="3">
    <source>
        <dbReference type="Proteomes" id="UP000807469"/>
    </source>
</evidence>
<name>A0A9P6CRF7_9AGAR</name>
<evidence type="ECO:0000313" key="2">
    <source>
        <dbReference type="EMBL" id="KAF9476152.1"/>
    </source>
</evidence>
<dbReference type="AlphaFoldDB" id="A0A9P6CRF7"/>
<feature type="compositionally biased region" description="Basic and acidic residues" evidence="1">
    <location>
        <begin position="66"/>
        <end position="79"/>
    </location>
</feature>
<keyword evidence="3" id="KW-1185">Reference proteome</keyword>
<dbReference type="OrthoDB" id="3043759at2759"/>
<organism evidence="2 3">
    <name type="scientific">Pholiota conissans</name>
    <dbReference type="NCBI Taxonomy" id="109636"/>
    <lineage>
        <taxon>Eukaryota</taxon>
        <taxon>Fungi</taxon>
        <taxon>Dikarya</taxon>
        <taxon>Basidiomycota</taxon>
        <taxon>Agaricomycotina</taxon>
        <taxon>Agaricomycetes</taxon>
        <taxon>Agaricomycetidae</taxon>
        <taxon>Agaricales</taxon>
        <taxon>Agaricineae</taxon>
        <taxon>Strophariaceae</taxon>
        <taxon>Pholiota</taxon>
    </lineage>
</organism>